<gene>
    <name evidence="1" type="ORF">ACE5LO_07175</name>
</gene>
<dbReference type="RefSeq" id="WP_375519349.1">
    <property type="nucleotide sequence ID" value="NZ_JBHIRY010000005.1"/>
</dbReference>
<evidence type="ECO:0008006" key="3">
    <source>
        <dbReference type="Google" id="ProtNLM"/>
    </source>
</evidence>
<comment type="caution">
    <text evidence="1">The sequence shown here is derived from an EMBL/GenBank/DDBJ whole genome shotgun (WGS) entry which is preliminary data.</text>
</comment>
<organism evidence="1 2">
    <name type="scientific">Paenibacillus medicaginis</name>
    <dbReference type="NCBI Taxonomy" id="1470560"/>
    <lineage>
        <taxon>Bacteria</taxon>
        <taxon>Bacillati</taxon>
        <taxon>Bacillota</taxon>
        <taxon>Bacilli</taxon>
        <taxon>Bacillales</taxon>
        <taxon>Paenibacillaceae</taxon>
        <taxon>Paenibacillus</taxon>
    </lineage>
</organism>
<protein>
    <recommendedName>
        <fullName evidence="3">Integrase</fullName>
    </recommendedName>
</protein>
<proteinExistence type="predicted"/>
<keyword evidence="2" id="KW-1185">Reference proteome</keyword>
<sequence length="44" mass="4964">MATLELYYERFLSEKARKSYMAAAEKIVAPLAAMKSNDHKGLSE</sequence>
<reference evidence="1 2" key="1">
    <citation type="submission" date="2024-09" db="EMBL/GenBank/DDBJ databases">
        <title>Paenibacillus zeirhizospherea sp. nov., isolated from surface of the maize (Zea mays) roots in a horticulture field, Hungary.</title>
        <authorList>
            <person name="Marton D."/>
            <person name="Farkas M."/>
            <person name="Bedics A."/>
            <person name="Toth E."/>
            <person name="Tancsics A."/>
            <person name="Boka K."/>
            <person name="Marati G."/>
            <person name="Kriszt B."/>
            <person name="Cserhati M."/>
        </authorList>
    </citation>
    <scope>NUCLEOTIDE SEQUENCE [LARGE SCALE GENOMIC DNA]</scope>
    <source>
        <strain evidence="1 2">JCM 18446</strain>
    </source>
</reference>
<evidence type="ECO:0000313" key="2">
    <source>
        <dbReference type="Proteomes" id="UP001580430"/>
    </source>
</evidence>
<accession>A0ABV5BY15</accession>
<name>A0ABV5BY15_9BACL</name>
<evidence type="ECO:0000313" key="1">
    <source>
        <dbReference type="EMBL" id="MFB5760173.1"/>
    </source>
</evidence>
<dbReference type="Proteomes" id="UP001580430">
    <property type="component" value="Unassembled WGS sequence"/>
</dbReference>
<dbReference type="EMBL" id="JBHIRY010000005">
    <property type="protein sequence ID" value="MFB5760173.1"/>
    <property type="molecule type" value="Genomic_DNA"/>
</dbReference>